<evidence type="ECO:0000313" key="2">
    <source>
        <dbReference type="Proteomes" id="UP000175968"/>
    </source>
</evidence>
<evidence type="ECO:0000313" key="1">
    <source>
        <dbReference type="EMBL" id="AOW08077.1"/>
    </source>
</evidence>
<organism evidence="1 2">
    <name type="scientific">Flavobacterium gilvum</name>
    <dbReference type="NCBI Taxonomy" id="1492737"/>
    <lineage>
        <taxon>Bacteria</taxon>
        <taxon>Pseudomonadati</taxon>
        <taxon>Bacteroidota</taxon>
        <taxon>Flavobacteriia</taxon>
        <taxon>Flavobacteriales</taxon>
        <taxon>Flavobacteriaceae</taxon>
        <taxon>Flavobacterium</taxon>
    </lineage>
</organism>
<name>A0AAC9I292_9FLAO</name>
<dbReference type="Proteomes" id="UP000175968">
    <property type="component" value="Chromosome"/>
</dbReference>
<gene>
    <name evidence="1" type="ORF">EM308_00305</name>
</gene>
<protein>
    <submittedName>
        <fullName evidence="1">Uncharacterized protein</fullName>
    </submittedName>
</protein>
<dbReference type="EMBL" id="CP017479">
    <property type="protein sequence ID" value="AOW08077.1"/>
    <property type="molecule type" value="Genomic_DNA"/>
</dbReference>
<sequence length="100" mass="10874">MITPIATPVATDAEDRMFSSNDLSNILQTSQKENMFATNDPIQTPVIALRPIIKIAASANPTSGKIGERLSGDTVILKLKKASTLKTNATRIILNKFDFK</sequence>
<accession>A0AAC9I292</accession>
<keyword evidence="2" id="KW-1185">Reference proteome</keyword>
<dbReference type="KEGG" id="fgl:EM308_00305"/>
<dbReference type="AlphaFoldDB" id="A0AAC9I292"/>
<proteinExistence type="predicted"/>
<reference evidence="1 2" key="1">
    <citation type="submission" date="2016-10" db="EMBL/GenBank/DDBJ databases">
        <title>Flavobacterium gilvum sp. nov., isolated from stream water.</title>
        <authorList>
            <person name="Shin S.-K."/>
            <person name="Cho Y.-J."/>
            <person name="Yi H."/>
        </authorList>
    </citation>
    <scope>NUCLEOTIDE SEQUENCE [LARGE SCALE GENOMIC DNA]</scope>
    <source>
        <strain evidence="1 2">EM1308</strain>
    </source>
</reference>